<feature type="domain" description="HhH-GPD" evidence="3">
    <location>
        <begin position="160"/>
        <end position="230"/>
    </location>
</feature>
<dbReference type="InterPro" id="IPR003265">
    <property type="entry name" value="HhH-GPD_domain"/>
</dbReference>
<dbReference type="InterPro" id="IPR011257">
    <property type="entry name" value="DNA_glycosylase"/>
</dbReference>
<evidence type="ECO:0000256" key="2">
    <source>
        <dbReference type="ARBA" id="ARBA00023242"/>
    </source>
</evidence>
<gene>
    <name evidence="4" type="ORF">TBIB3V08_LOCUS12882</name>
</gene>
<dbReference type="GO" id="GO:0006284">
    <property type="term" value="P:base-excision repair"/>
    <property type="evidence" value="ECO:0007669"/>
    <property type="project" value="InterPro"/>
</dbReference>
<dbReference type="FunFam" id="1.10.340.30:FF:000007">
    <property type="entry name" value="Methyl-CpG-binding domain protein 4"/>
    <property type="match status" value="1"/>
</dbReference>
<dbReference type="PANTHER" id="PTHR15074:SF0">
    <property type="entry name" value="METHYL-CPG-BINDING DOMAIN PROTEIN 4-LIKE PROTEIN"/>
    <property type="match status" value="1"/>
</dbReference>
<evidence type="ECO:0000256" key="1">
    <source>
        <dbReference type="ARBA" id="ARBA00004123"/>
    </source>
</evidence>
<evidence type="ECO:0000259" key="3">
    <source>
        <dbReference type="Pfam" id="PF00730"/>
    </source>
</evidence>
<organism evidence="4">
    <name type="scientific">Timema bartmani</name>
    <dbReference type="NCBI Taxonomy" id="61472"/>
    <lineage>
        <taxon>Eukaryota</taxon>
        <taxon>Metazoa</taxon>
        <taxon>Ecdysozoa</taxon>
        <taxon>Arthropoda</taxon>
        <taxon>Hexapoda</taxon>
        <taxon>Insecta</taxon>
        <taxon>Pterygota</taxon>
        <taxon>Neoptera</taxon>
        <taxon>Polyneoptera</taxon>
        <taxon>Phasmatodea</taxon>
        <taxon>Timematodea</taxon>
        <taxon>Timematoidea</taxon>
        <taxon>Timematidae</taxon>
        <taxon>Timema</taxon>
    </lineage>
</organism>
<dbReference type="SUPFAM" id="SSF48150">
    <property type="entry name" value="DNA-glycosylase"/>
    <property type="match status" value="1"/>
</dbReference>
<proteinExistence type="predicted"/>
<evidence type="ECO:0000313" key="4">
    <source>
        <dbReference type="EMBL" id="CAD7450612.1"/>
    </source>
</evidence>
<accession>A0A7R9FBY4</accession>
<dbReference type="InterPro" id="IPR016177">
    <property type="entry name" value="DNA-bd_dom_sf"/>
</dbReference>
<keyword evidence="2" id="KW-0539">Nucleus</keyword>
<dbReference type="GO" id="GO:0005634">
    <property type="term" value="C:nucleus"/>
    <property type="evidence" value="ECO:0007669"/>
    <property type="project" value="UniProtKB-SubCell"/>
</dbReference>
<name>A0A7R9FBY4_9NEOP</name>
<dbReference type="SUPFAM" id="SSF54171">
    <property type="entry name" value="DNA-binding domain"/>
    <property type="match status" value="1"/>
</dbReference>
<dbReference type="Gene3D" id="1.10.340.30">
    <property type="entry name" value="Hypothetical protein, domain 2"/>
    <property type="match status" value="1"/>
</dbReference>
<dbReference type="GO" id="GO:0003824">
    <property type="term" value="F:catalytic activity"/>
    <property type="evidence" value="ECO:0007669"/>
    <property type="project" value="InterPro"/>
</dbReference>
<reference evidence="4" key="1">
    <citation type="submission" date="2020-11" db="EMBL/GenBank/DDBJ databases">
        <authorList>
            <person name="Tran Van P."/>
        </authorList>
    </citation>
    <scope>NUCLEOTIDE SEQUENCE</scope>
</reference>
<dbReference type="AlphaFoldDB" id="A0A7R9FBY4"/>
<dbReference type="Pfam" id="PF00730">
    <property type="entry name" value="HhH-GPD"/>
    <property type="match status" value="1"/>
</dbReference>
<dbReference type="GO" id="GO:0003677">
    <property type="term" value="F:DNA binding"/>
    <property type="evidence" value="ECO:0007669"/>
    <property type="project" value="InterPro"/>
</dbReference>
<comment type="subcellular location">
    <subcellularLocation>
        <location evidence="1">Nucleus</location>
    </subcellularLocation>
</comment>
<dbReference type="EMBL" id="OD576673">
    <property type="protein sequence ID" value="CAD7450612.1"/>
    <property type="molecule type" value="Genomic_DNA"/>
</dbReference>
<dbReference type="PANTHER" id="PTHR15074">
    <property type="entry name" value="METHYL-CPG-BINDING PROTEIN"/>
    <property type="match status" value="1"/>
</dbReference>
<sequence length="276" mass="32464">MSLEDQIAPTVAESVSANYTERLLGWRFQGPTGETIRSKNHMLKYLSTNKIQDLSIEEFYPPRKQINQNLDPEYGCTDKQKQLTAEELKQLIKSESSSTALETCNARKCSRETVSHYFRHVDSYRCGTVRMHKKKRWIPPRSPYQLIQENYYDNPWQLLVATIFLQRTQGKLATRLALEFFKKWPSPKEVIATEQQEISTFLKGIGLHEIRAKIIKRFSEEFISKPWTYPRELHGIGKYGDDSYRIFCLGDWKDVRPTDHLLNDYVDWLSDTYPRN</sequence>
<protein>
    <recommendedName>
        <fullName evidence="3">HhH-GPD domain-containing protein</fullName>
    </recommendedName>
</protein>
<dbReference type="InterPro" id="IPR045138">
    <property type="entry name" value="MeCP2/MBD4"/>
</dbReference>